<evidence type="ECO:0000259" key="1">
    <source>
        <dbReference type="SMART" id="SM00507"/>
    </source>
</evidence>
<dbReference type="EMBL" id="CAUJNA010003868">
    <property type="protein sequence ID" value="CAJ1411315.1"/>
    <property type="molecule type" value="Genomic_DNA"/>
</dbReference>
<dbReference type="SUPFAM" id="SSF54060">
    <property type="entry name" value="His-Me finger endonucleases"/>
    <property type="match status" value="2"/>
</dbReference>
<evidence type="ECO:0000313" key="2">
    <source>
        <dbReference type="EMBL" id="CAJ1411315.1"/>
    </source>
</evidence>
<keyword evidence="3" id="KW-1185">Reference proteome</keyword>
<protein>
    <recommendedName>
        <fullName evidence="1">HNH nuclease domain-containing protein</fullName>
    </recommendedName>
</protein>
<dbReference type="SMART" id="SM00507">
    <property type="entry name" value="HNHc"/>
    <property type="match status" value="2"/>
</dbReference>
<dbReference type="Pfam" id="PF22083">
    <property type="entry name" value="I-HmuI_NUMOD-like"/>
    <property type="match status" value="1"/>
</dbReference>
<comment type="caution">
    <text evidence="2">The sequence shown here is derived from an EMBL/GenBank/DDBJ whole genome shotgun (WGS) entry which is preliminary data.</text>
</comment>
<reference evidence="2" key="1">
    <citation type="submission" date="2023-08" db="EMBL/GenBank/DDBJ databases">
        <authorList>
            <person name="Chen Y."/>
            <person name="Shah S."/>
            <person name="Dougan E. K."/>
            <person name="Thang M."/>
            <person name="Chan C."/>
        </authorList>
    </citation>
    <scope>NUCLEOTIDE SEQUENCE</scope>
</reference>
<feature type="domain" description="HNH nuclease" evidence="1">
    <location>
        <begin position="65"/>
        <end position="115"/>
    </location>
</feature>
<proteinExistence type="predicted"/>
<dbReference type="Pfam" id="PF13392">
    <property type="entry name" value="HNH_3"/>
    <property type="match status" value="2"/>
</dbReference>
<dbReference type="Proteomes" id="UP001178507">
    <property type="component" value="Unassembled WGS sequence"/>
</dbReference>
<accession>A0AA36JT15</accession>
<dbReference type="AlphaFoldDB" id="A0AA36JT15"/>
<gene>
    <name evidence="2" type="ORF">EVOR1521_LOCUS31919</name>
</gene>
<dbReference type="InterPro" id="IPR036388">
    <property type="entry name" value="WH-like_DNA-bd_sf"/>
</dbReference>
<dbReference type="Gene3D" id="1.10.10.10">
    <property type="entry name" value="Winged helix-like DNA-binding domain superfamily/Winged helix DNA-binding domain"/>
    <property type="match status" value="2"/>
</dbReference>
<organism evidence="2 3">
    <name type="scientific">Effrenium voratum</name>
    <dbReference type="NCBI Taxonomy" id="2562239"/>
    <lineage>
        <taxon>Eukaryota</taxon>
        <taxon>Sar</taxon>
        <taxon>Alveolata</taxon>
        <taxon>Dinophyceae</taxon>
        <taxon>Suessiales</taxon>
        <taxon>Symbiodiniaceae</taxon>
        <taxon>Effrenium</taxon>
    </lineage>
</organism>
<evidence type="ECO:0000313" key="3">
    <source>
        <dbReference type="Proteomes" id="UP001178507"/>
    </source>
</evidence>
<sequence length="393" mass="43935">MRSLHHHCLALGRFWPNSLRICQSRFQSVCTKSWEVSSLGRVKNLKGAVHHGTLSCNGYRRAFIEGKNYLVHRLVARAFRGPPPSAAHTQVNHLDGDRENNRIENLEYVTPLENSIHRQNKPGRTKAVRCRPRDGGPWETFSSQREAAHALGLDASAVSHCCSGRQRHAGGFQFKHAVEPEPARLAGEVWRAAHYPGINGALEGWMVSSQGRIRTHVGHITRGSRLASGYLMAHCRLRAANLNRKFLVHRLVAASFFGQPSSADLQVNHLDGNRANNIVNNLEYATPAQNVQHAYSRRAGGKIERPNAFKRLFARQICGTHCWMHFESVKEAAAHTGVFTSHISIVLRGGHGYAKNWEFKFAVSEELRGEEWRQVILDWSCASGYGAKLAPAE</sequence>
<dbReference type="InterPro" id="IPR044925">
    <property type="entry name" value="His-Me_finger_sf"/>
</dbReference>
<name>A0AA36JT15_9DINO</name>
<dbReference type="InterPro" id="IPR003615">
    <property type="entry name" value="HNH_nuc"/>
</dbReference>
<feature type="domain" description="HNH nuclease" evidence="1">
    <location>
        <begin position="242"/>
        <end position="291"/>
    </location>
</feature>
<dbReference type="Gene3D" id="3.90.75.20">
    <property type="match status" value="2"/>
</dbReference>
<dbReference type="SUPFAM" id="SSF64496">
    <property type="entry name" value="DNA-binding domain of intron-encoded endonucleases"/>
    <property type="match status" value="1"/>
</dbReference>
<dbReference type="InterPro" id="IPR054307">
    <property type="entry name" value="I-HmuI_NUMOD-like"/>
</dbReference>